<dbReference type="Gene3D" id="3.30.470.20">
    <property type="entry name" value="ATP-grasp fold, B domain"/>
    <property type="match status" value="1"/>
</dbReference>
<evidence type="ECO:0000313" key="10">
    <source>
        <dbReference type="Proteomes" id="UP000192872"/>
    </source>
</evidence>
<dbReference type="InterPro" id="IPR001214">
    <property type="entry name" value="SET_dom"/>
</dbReference>
<protein>
    <recommendedName>
        <fullName evidence="11">D-alanine--D-alanine ligase</fullName>
    </recommendedName>
</protein>
<dbReference type="EMBL" id="LWDL01000010">
    <property type="protein sequence ID" value="OQW53235.1"/>
    <property type="molecule type" value="Genomic_DNA"/>
</dbReference>
<keyword evidence="5" id="KW-0547">Nucleotide-binding</keyword>
<keyword evidence="4" id="KW-0949">S-adenosyl-L-methionine</keyword>
<evidence type="ECO:0000256" key="5">
    <source>
        <dbReference type="PROSITE-ProRule" id="PRU00409"/>
    </source>
</evidence>
<dbReference type="InterPro" id="IPR046341">
    <property type="entry name" value="SET_dom_sf"/>
</dbReference>
<proteinExistence type="inferred from homology"/>
<evidence type="ECO:0000259" key="7">
    <source>
        <dbReference type="PROSITE" id="PS50868"/>
    </source>
</evidence>
<feature type="domain" description="SET" evidence="6">
    <location>
        <begin position="317"/>
        <end position="438"/>
    </location>
</feature>
<evidence type="ECO:0000256" key="1">
    <source>
        <dbReference type="ARBA" id="ARBA00010871"/>
    </source>
</evidence>
<name>A0A1W9I0J8_9HYPH</name>
<dbReference type="Pfam" id="PF07478">
    <property type="entry name" value="Dala_Dala_lig_C"/>
    <property type="match status" value="1"/>
</dbReference>
<keyword evidence="2" id="KW-0436">Ligase</keyword>
<dbReference type="SUPFAM" id="SSF56059">
    <property type="entry name" value="Glutathione synthetase ATP-binding domain-like"/>
    <property type="match status" value="1"/>
</dbReference>
<dbReference type="PANTHER" id="PTHR23132">
    <property type="entry name" value="D-ALANINE--D-ALANINE LIGASE"/>
    <property type="match status" value="1"/>
</dbReference>
<gene>
    <name evidence="9" type="ORF">A4S15_05575</name>
</gene>
<dbReference type="RefSeq" id="WP_376800923.1">
    <property type="nucleotide sequence ID" value="NZ_DBNB01000038.1"/>
</dbReference>
<feature type="domain" description="ATP-grasp" evidence="8">
    <location>
        <begin position="106"/>
        <end position="316"/>
    </location>
</feature>
<evidence type="ECO:0000259" key="6">
    <source>
        <dbReference type="PROSITE" id="PS50280"/>
    </source>
</evidence>
<evidence type="ECO:0000256" key="2">
    <source>
        <dbReference type="ARBA" id="ARBA00022598"/>
    </source>
</evidence>
<dbReference type="PROSITE" id="PS50868">
    <property type="entry name" value="POST_SET"/>
    <property type="match status" value="1"/>
</dbReference>
<feature type="domain" description="Post-SET" evidence="7">
    <location>
        <begin position="446"/>
        <end position="462"/>
    </location>
</feature>
<organism evidence="9 10">
    <name type="scientific">Candidatus Raskinella chloraquaticus</name>
    <dbReference type="NCBI Taxonomy" id="1951219"/>
    <lineage>
        <taxon>Bacteria</taxon>
        <taxon>Pseudomonadati</taxon>
        <taxon>Pseudomonadota</taxon>
        <taxon>Alphaproteobacteria</taxon>
        <taxon>Hyphomicrobiales</taxon>
        <taxon>Phreatobacteraceae</taxon>
        <taxon>Candidatus Raskinella</taxon>
    </lineage>
</organism>
<reference evidence="9 10" key="1">
    <citation type="journal article" date="2017" name="Water Res.">
        <title>Comammox in drinking water systems.</title>
        <authorList>
            <person name="Wang Y."/>
            <person name="Ma L."/>
            <person name="Mao Y."/>
            <person name="Jiang X."/>
            <person name="Xia Y."/>
            <person name="Yu K."/>
            <person name="Li B."/>
            <person name="Zhang T."/>
        </authorList>
    </citation>
    <scope>NUCLEOTIDE SEQUENCE [LARGE SCALE GENOMIC DNA]</scope>
    <source>
        <strain evidence="9">SG_bin8</strain>
    </source>
</reference>
<dbReference type="GO" id="GO:0005524">
    <property type="term" value="F:ATP binding"/>
    <property type="evidence" value="ECO:0007669"/>
    <property type="project" value="UniProtKB-UniRule"/>
</dbReference>
<evidence type="ECO:0000256" key="3">
    <source>
        <dbReference type="ARBA" id="ARBA00022679"/>
    </source>
</evidence>
<dbReference type="GO" id="GO:0016740">
    <property type="term" value="F:transferase activity"/>
    <property type="evidence" value="ECO:0007669"/>
    <property type="project" value="UniProtKB-KW"/>
</dbReference>
<comment type="similarity">
    <text evidence="1">Belongs to the D-alanine--D-alanine ligase family.</text>
</comment>
<dbReference type="STRING" id="1827387.A4S15_05575"/>
<evidence type="ECO:0000259" key="8">
    <source>
        <dbReference type="PROSITE" id="PS50975"/>
    </source>
</evidence>
<dbReference type="InterPro" id="IPR011095">
    <property type="entry name" value="Dala_Dala_lig_C"/>
</dbReference>
<accession>A0A1W9I0J8</accession>
<dbReference type="AlphaFoldDB" id="A0A1W9I0J8"/>
<dbReference type="Proteomes" id="UP000192872">
    <property type="component" value="Unassembled WGS sequence"/>
</dbReference>
<dbReference type="PROSITE" id="PS50975">
    <property type="entry name" value="ATP_GRASP"/>
    <property type="match status" value="1"/>
</dbReference>
<keyword evidence="3" id="KW-0808">Transferase</keyword>
<dbReference type="Pfam" id="PF00856">
    <property type="entry name" value="SET"/>
    <property type="match status" value="1"/>
</dbReference>
<dbReference type="GO" id="GO:0008716">
    <property type="term" value="F:D-alanine-D-alanine ligase activity"/>
    <property type="evidence" value="ECO:0007669"/>
    <property type="project" value="InterPro"/>
</dbReference>
<dbReference type="InterPro" id="IPR003616">
    <property type="entry name" value="Post-SET_dom"/>
</dbReference>
<evidence type="ECO:0000313" key="9">
    <source>
        <dbReference type="EMBL" id="OQW53235.1"/>
    </source>
</evidence>
<dbReference type="PROSITE" id="PS50280">
    <property type="entry name" value="SET"/>
    <property type="match status" value="1"/>
</dbReference>
<sequence length="481" mass="53297">MKICVLQPSYQRTEMLADYARNDPPRDLSGLVPEWQFTHVFLDKATVYRQLKALKRDNFDMFVNLCEGHLEWDVPSIDVIHALDALGLPYTGPSADLYEPRKGALKIIARYSSVATPGFVRASRLEDVKRAGELLSFPLFLKPNEGGDSFGIDSDNLVNDQIALIAKGAALLAAFDDILIEQFIGGREFSVLVAADPRSPGMPRAFAPIEFVFPPGERFKSYALKNTEFHPELNIAVTDEALATQLKDAARRIFLAFGAKGYCRLDFRLDAHGTVHVLDANFTCSVFYPDGFHGTADYILARDGFGTAAFLRLIVADGLARHRSRRKSYRVRDNGLAGLGIEATCALAPGDIVFKGEERAQRLATRRHVTNKWNDSDQRLFAQYAYPLSDEVYILWSEDWNDWAPQNHSCDPNTGYDGLDVIALRPIAEGEELTLDYATFCNEAAEGFTCGCGAVSCRGFVTGTAGNSVDRREASRRSPGK</sequence>
<dbReference type="PANTHER" id="PTHR23132:SF23">
    <property type="entry name" value="D-ALANINE--D-ALANINE LIGASE B"/>
    <property type="match status" value="1"/>
</dbReference>
<dbReference type="InterPro" id="IPR011761">
    <property type="entry name" value="ATP-grasp"/>
</dbReference>
<keyword evidence="5" id="KW-0067">ATP-binding</keyword>
<dbReference type="SUPFAM" id="SSF82199">
    <property type="entry name" value="SET domain"/>
    <property type="match status" value="1"/>
</dbReference>
<comment type="caution">
    <text evidence="9">The sequence shown here is derived from an EMBL/GenBank/DDBJ whole genome shotgun (WGS) entry which is preliminary data.</text>
</comment>
<dbReference type="GO" id="GO:0046872">
    <property type="term" value="F:metal ion binding"/>
    <property type="evidence" value="ECO:0007669"/>
    <property type="project" value="InterPro"/>
</dbReference>
<dbReference type="Gene3D" id="2.170.270.10">
    <property type="entry name" value="SET domain"/>
    <property type="match status" value="1"/>
</dbReference>
<evidence type="ECO:0008006" key="11">
    <source>
        <dbReference type="Google" id="ProtNLM"/>
    </source>
</evidence>
<evidence type="ECO:0000256" key="4">
    <source>
        <dbReference type="ARBA" id="ARBA00022691"/>
    </source>
</evidence>